<dbReference type="CDD" id="cd01427">
    <property type="entry name" value="HAD_like"/>
    <property type="match status" value="1"/>
</dbReference>
<feature type="signal peptide" evidence="1">
    <location>
        <begin position="1"/>
        <end position="16"/>
    </location>
</feature>
<dbReference type="InParanoid" id="A0A024GVE2"/>
<dbReference type="InterPro" id="IPR036412">
    <property type="entry name" value="HAD-like_sf"/>
</dbReference>
<dbReference type="InterPro" id="IPR023214">
    <property type="entry name" value="HAD_sf"/>
</dbReference>
<keyword evidence="1" id="KW-0732">Signal</keyword>
<organism evidence="2 3">
    <name type="scientific">Albugo candida</name>
    <dbReference type="NCBI Taxonomy" id="65357"/>
    <lineage>
        <taxon>Eukaryota</taxon>
        <taxon>Sar</taxon>
        <taxon>Stramenopiles</taxon>
        <taxon>Oomycota</taxon>
        <taxon>Peronosporomycetes</taxon>
        <taxon>Albuginales</taxon>
        <taxon>Albuginaceae</taxon>
        <taxon>Albugo</taxon>
    </lineage>
</organism>
<keyword evidence="3" id="KW-1185">Reference proteome</keyword>
<dbReference type="EMBL" id="CAIX01001169">
    <property type="protein sequence ID" value="CCI50798.1"/>
    <property type="molecule type" value="Genomic_DNA"/>
</dbReference>
<reference evidence="2 3" key="1">
    <citation type="submission" date="2012-05" db="EMBL/GenBank/DDBJ databases">
        <title>Recombination and specialization in a pathogen metapopulation.</title>
        <authorList>
            <person name="Gardiner A."/>
            <person name="Kemen E."/>
            <person name="Schultz-Larsen T."/>
            <person name="MacLean D."/>
            <person name="Van Oosterhout C."/>
            <person name="Jones J.D.G."/>
        </authorList>
    </citation>
    <scope>NUCLEOTIDE SEQUENCE [LARGE SCALE GENOMIC DNA]</scope>
    <source>
        <strain evidence="2 3">Ac Nc2</strain>
    </source>
</reference>
<dbReference type="SUPFAM" id="SSF56784">
    <property type="entry name" value="HAD-like"/>
    <property type="match status" value="1"/>
</dbReference>
<name>A0A024GVE2_9STRA</name>
<accession>A0A024GVE2</accession>
<dbReference type="Pfam" id="PF12710">
    <property type="entry name" value="HAD"/>
    <property type="match status" value="1"/>
</dbReference>
<proteinExistence type="predicted"/>
<feature type="chain" id="PRO_5001529775" description="Haloacid dehalogenase-like hydrolase" evidence="1">
    <location>
        <begin position="17"/>
        <end position="385"/>
    </location>
</feature>
<gene>
    <name evidence="2" type="ORF">BN9_130830</name>
</gene>
<dbReference type="Proteomes" id="UP000053237">
    <property type="component" value="Unassembled WGS sequence"/>
</dbReference>
<evidence type="ECO:0000313" key="2">
    <source>
        <dbReference type="EMBL" id="CCI50798.1"/>
    </source>
</evidence>
<evidence type="ECO:0008006" key="4">
    <source>
        <dbReference type="Google" id="ProtNLM"/>
    </source>
</evidence>
<sequence>MVFKYLLVGLIPLVSCTPNPKTRPRDNFKPLFRNYGASHVIDSVLDNLGSDDQEYCLFFDFDKTISKQYLTDIVRDKQIEKGLYGFGPDMVQDVFGFQNVPPSLDCFFPTVEFREKVAEIYDFFVKHQPELKFKPDTWSSEKQNELRKLIDDWGELVFKSITYEGDAHERCFYLLLTKDYRLLFGLKENIRNKLIADAFDVPGSSHLSPEHLIAKKQKQFAYPKMLEFINVLRQKNAKSFIITATHYEYLDPTLKALGIEDQFTGVRGSSATGDLWENVLAGNGYSMSAERKAVAVTKIINDEQCCGLFAVGDSKYDYEMLQVIIEVQEKYGLVISHAPLQPPPKVMPEIKELEYFPFKYRTRVATQHVDGDDWVQGSLLPISEA</sequence>
<comment type="caution">
    <text evidence="2">The sequence shown here is derived from an EMBL/GenBank/DDBJ whole genome shotgun (WGS) entry which is preliminary data.</text>
</comment>
<dbReference type="Gene3D" id="3.40.50.1000">
    <property type="entry name" value="HAD superfamily/HAD-like"/>
    <property type="match status" value="1"/>
</dbReference>
<protein>
    <recommendedName>
        <fullName evidence="4">Haloacid dehalogenase-like hydrolase</fullName>
    </recommendedName>
</protein>
<dbReference type="AlphaFoldDB" id="A0A024GVE2"/>
<evidence type="ECO:0000256" key="1">
    <source>
        <dbReference type="SAM" id="SignalP"/>
    </source>
</evidence>
<evidence type="ECO:0000313" key="3">
    <source>
        <dbReference type="Proteomes" id="UP000053237"/>
    </source>
</evidence>